<feature type="domain" description="HTH cro/C1-type" evidence="2">
    <location>
        <begin position="8"/>
        <end position="62"/>
    </location>
</feature>
<dbReference type="GO" id="GO:0003700">
    <property type="term" value="F:DNA-binding transcription factor activity"/>
    <property type="evidence" value="ECO:0007669"/>
    <property type="project" value="TreeGrafter"/>
</dbReference>
<dbReference type="InterPro" id="IPR050807">
    <property type="entry name" value="TransReg_Diox_bact_type"/>
</dbReference>
<dbReference type="Proteomes" id="UP000568273">
    <property type="component" value="Unassembled WGS sequence"/>
</dbReference>
<evidence type="ECO:0000313" key="3">
    <source>
        <dbReference type="EMBL" id="NMW85980.1"/>
    </source>
</evidence>
<dbReference type="InterPro" id="IPR010982">
    <property type="entry name" value="Lambda_DNA-bd_dom_sf"/>
</dbReference>
<dbReference type="PROSITE" id="PS50943">
    <property type="entry name" value="HTH_CROC1"/>
    <property type="match status" value="1"/>
</dbReference>
<dbReference type="AlphaFoldDB" id="A0A848RGN0"/>
<gene>
    <name evidence="3" type="ORF">HKO22_09620</name>
</gene>
<dbReference type="SUPFAM" id="SSF47413">
    <property type="entry name" value="lambda repressor-like DNA-binding domains"/>
    <property type="match status" value="1"/>
</dbReference>
<dbReference type="InterPro" id="IPR001387">
    <property type="entry name" value="Cro/C1-type_HTH"/>
</dbReference>
<dbReference type="CDD" id="cd00093">
    <property type="entry name" value="HTH_XRE"/>
    <property type="match status" value="1"/>
</dbReference>
<protein>
    <submittedName>
        <fullName evidence="3">Helix-turn-helix transcriptional regulator</fullName>
    </submittedName>
</protein>
<dbReference type="GO" id="GO:0005829">
    <property type="term" value="C:cytosol"/>
    <property type="evidence" value="ECO:0007669"/>
    <property type="project" value="TreeGrafter"/>
</dbReference>
<dbReference type="PANTHER" id="PTHR46797:SF1">
    <property type="entry name" value="METHYLPHOSPHONATE SYNTHASE"/>
    <property type="match status" value="1"/>
</dbReference>
<evidence type="ECO:0000259" key="2">
    <source>
        <dbReference type="PROSITE" id="PS50943"/>
    </source>
</evidence>
<organism evidence="3 4">
    <name type="scientific">Peptoniphilus faecalis</name>
    <dbReference type="NCBI Taxonomy" id="2731255"/>
    <lineage>
        <taxon>Bacteria</taxon>
        <taxon>Bacillati</taxon>
        <taxon>Bacillota</taxon>
        <taxon>Tissierellia</taxon>
        <taxon>Tissierellales</taxon>
        <taxon>Peptoniphilaceae</taxon>
        <taxon>Peptoniphilus</taxon>
    </lineage>
</organism>
<proteinExistence type="predicted"/>
<dbReference type="RefSeq" id="WP_169970297.1">
    <property type="nucleotide sequence ID" value="NZ_JABDSR010000018.1"/>
</dbReference>
<accession>A0A848RGN0</accession>
<dbReference type="EMBL" id="JABDSR010000018">
    <property type="protein sequence ID" value="NMW85980.1"/>
    <property type="molecule type" value="Genomic_DNA"/>
</dbReference>
<name>A0A848RGN0_9FIRM</name>
<keyword evidence="1" id="KW-0238">DNA-binding</keyword>
<dbReference type="GO" id="GO:0003677">
    <property type="term" value="F:DNA binding"/>
    <property type="evidence" value="ECO:0007669"/>
    <property type="project" value="UniProtKB-KW"/>
</dbReference>
<dbReference type="Gene3D" id="1.10.260.40">
    <property type="entry name" value="lambda repressor-like DNA-binding domains"/>
    <property type="match status" value="1"/>
</dbReference>
<reference evidence="3" key="1">
    <citation type="submission" date="2020-04" db="EMBL/GenBank/DDBJ databases">
        <title>Peptoniphilus sp. nov. isolated from swine feces.</title>
        <authorList>
            <person name="Ryu S.W."/>
        </authorList>
    </citation>
    <scope>NUCLEOTIDE SEQUENCE [LARGE SCALE GENOMIC DNA]</scope>
    <source>
        <strain evidence="3">AGMB00490</strain>
    </source>
</reference>
<comment type="caution">
    <text evidence="3">The sequence shown here is derived from an EMBL/GenBank/DDBJ whole genome shotgun (WGS) entry which is preliminary data.</text>
</comment>
<dbReference type="PANTHER" id="PTHR46797">
    <property type="entry name" value="HTH-TYPE TRANSCRIPTIONAL REGULATOR"/>
    <property type="match status" value="1"/>
</dbReference>
<dbReference type="SMART" id="SM00530">
    <property type="entry name" value="HTH_XRE"/>
    <property type="match status" value="1"/>
</dbReference>
<evidence type="ECO:0000313" key="4">
    <source>
        <dbReference type="Proteomes" id="UP000568273"/>
    </source>
</evidence>
<keyword evidence="4" id="KW-1185">Reference proteome</keyword>
<sequence>MSNLGENIANCRKLRNITQKELAEEIGVNPSFISLLESGKSSATLGTILKIATALEVQPDQLLEELKEDKGNSAVDSLVNELIKKTKNKDLTWSHISIENEDKKTGVKIKDFLYSDYNLFSSFPRYKKYYMQIDEECYVTNYKDDKYYLCDIFLIPHDDKKVATKSIILFLYGSGKDDNNEYIFINLETDENNSNLYELYCLVDEETDKELIALNFLNRLKD</sequence>
<evidence type="ECO:0000256" key="1">
    <source>
        <dbReference type="ARBA" id="ARBA00023125"/>
    </source>
</evidence>
<dbReference type="Pfam" id="PF01381">
    <property type="entry name" value="HTH_3"/>
    <property type="match status" value="1"/>
</dbReference>